<proteinExistence type="predicted"/>
<gene>
    <name evidence="1" type="ORF">HaLaN_05578</name>
</gene>
<dbReference type="AlphaFoldDB" id="A0A699YJL9"/>
<feature type="non-terminal residue" evidence="1">
    <location>
        <position position="1"/>
    </location>
</feature>
<feature type="non-terminal residue" evidence="1">
    <location>
        <position position="206"/>
    </location>
</feature>
<organism evidence="1 2">
    <name type="scientific">Haematococcus lacustris</name>
    <name type="common">Green alga</name>
    <name type="synonym">Haematococcus pluvialis</name>
    <dbReference type="NCBI Taxonomy" id="44745"/>
    <lineage>
        <taxon>Eukaryota</taxon>
        <taxon>Viridiplantae</taxon>
        <taxon>Chlorophyta</taxon>
        <taxon>core chlorophytes</taxon>
        <taxon>Chlorophyceae</taxon>
        <taxon>CS clade</taxon>
        <taxon>Chlamydomonadales</taxon>
        <taxon>Haematococcaceae</taxon>
        <taxon>Haematococcus</taxon>
    </lineage>
</organism>
<evidence type="ECO:0000313" key="1">
    <source>
        <dbReference type="EMBL" id="GFH10293.1"/>
    </source>
</evidence>
<dbReference type="EMBL" id="BLLF01000303">
    <property type="protein sequence ID" value="GFH10293.1"/>
    <property type="molecule type" value="Genomic_DNA"/>
</dbReference>
<keyword evidence="2" id="KW-1185">Reference proteome</keyword>
<dbReference type="Proteomes" id="UP000485058">
    <property type="component" value="Unassembled WGS sequence"/>
</dbReference>
<name>A0A699YJL9_HAELA</name>
<accession>A0A699YJL9</accession>
<protein>
    <submittedName>
        <fullName evidence="1">Uncharacterized protein</fullName>
    </submittedName>
</protein>
<sequence>MAAAARACLSQWAGAAQLYDRFYSPQPKPAWPLNASGSAQLDAALLTRSFLTVLGTPHQEAVLAGAPLTQSGASTARVFYQALDLPGGAIAFTYNLYYAHNGCGNMALSSSAGGRTSSLEFVACPKGAHEADWERVSLVVCPDAGGGQVLAALLSQHNHDTLISCRPGPHSASGRCSFSQDAPHRLNVFVALNSHANFPAPTNGTI</sequence>
<evidence type="ECO:0000313" key="2">
    <source>
        <dbReference type="Proteomes" id="UP000485058"/>
    </source>
</evidence>
<reference evidence="1 2" key="1">
    <citation type="submission" date="2020-02" db="EMBL/GenBank/DDBJ databases">
        <title>Draft genome sequence of Haematococcus lacustris strain NIES-144.</title>
        <authorList>
            <person name="Morimoto D."/>
            <person name="Nakagawa S."/>
            <person name="Yoshida T."/>
            <person name="Sawayama S."/>
        </authorList>
    </citation>
    <scope>NUCLEOTIDE SEQUENCE [LARGE SCALE GENOMIC DNA]</scope>
    <source>
        <strain evidence="1 2">NIES-144</strain>
    </source>
</reference>
<comment type="caution">
    <text evidence="1">The sequence shown here is derived from an EMBL/GenBank/DDBJ whole genome shotgun (WGS) entry which is preliminary data.</text>
</comment>